<dbReference type="Pfam" id="PF17921">
    <property type="entry name" value="Integrase_H2C2"/>
    <property type="match status" value="1"/>
</dbReference>
<evidence type="ECO:0000313" key="2">
    <source>
        <dbReference type="EMBL" id="DBA01089.1"/>
    </source>
</evidence>
<evidence type="ECO:0000313" key="3">
    <source>
        <dbReference type="Proteomes" id="UP001146120"/>
    </source>
</evidence>
<dbReference type="InterPro" id="IPR050951">
    <property type="entry name" value="Retrovirus_Pol_polyprotein"/>
</dbReference>
<protein>
    <recommendedName>
        <fullName evidence="1">Integrase zinc-binding domain-containing protein</fullName>
    </recommendedName>
</protein>
<reference evidence="2" key="1">
    <citation type="submission" date="2022-11" db="EMBL/GenBank/DDBJ databases">
        <authorList>
            <person name="Morgan W.R."/>
            <person name="Tartar A."/>
        </authorList>
    </citation>
    <scope>NUCLEOTIDE SEQUENCE</scope>
    <source>
        <strain evidence="2">ARSEF 373</strain>
    </source>
</reference>
<evidence type="ECO:0000259" key="1">
    <source>
        <dbReference type="Pfam" id="PF17921"/>
    </source>
</evidence>
<keyword evidence="3" id="KW-1185">Reference proteome</keyword>
<reference evidence="2" key="2">
    <citation type="journal article" date="2023" name="Microbiol Resour">
        <title>Decontamination and Annotation of the Draft Genome Sequence of the Oomycete Lagenidium giganteum ARSEF 373.</title>
        <authorList>
            <person name="Morgan W.R."/>
            <person name="Tartar A."/>
        </authorList>
    </citation>
    <scope>NUCLEOTIDE SEQUENCE</scope>
    <source>
        <strain evidence="2">ARSEF 373</strain>
    </source>
</reference>
<organism evidence="2 3">
    <name type="scientific">Lagenidium giganteum</name>
    <dbReference type="NCBI Taxonomy" id="4803"/>
    <lineage>
        <taxon>Eukaryota</taxon>
        <taxon>Sar</taxon>
        <taxon>Stramenopiles</taxon>
        <taxon>Oomycota</taxon>
        <taxon>Peronosporomycetes</taxon>
        <taxon>Pythiales</taxon>
        <taxon>Pythiaceae</taxon>
    </lineage>
</organism>
<dbReference type="InterPro" id="IPR041588">
    <property type="entry name" value="Integrase_H2C2"/>
</dbReference>
<dbReference type="Gene3D" id="1.10.340.70">
    <property type="match status" value="1"/>
</dbReference>
<gene>
    <name evidence="2" type="ORF">N0F65_001717</name>
</gene>
<feature type="non-terminal residue" evidence="2">
    <location>
        <position position="233"/>
    </location>
</feature>
<sequence length="233" mass="27246">MLHRPNGFRIFCDHANLIQVFAPSKEIKQHIRGKLQRWALRLVEYHYTLEHIAGEDNVWADIVKRVTTLSELQTSQLRPLQDEEFVWPTQAQIRAAQLRHKSDLPVGAHEIDGLWRMNDKVWIPSSDKELVTRLVLVAHCGIQGHRGEHVTIALLQRKFTWQDMRAVVKRMLKDCLICKHVKGGLIVMRDWETDTVATRRNECIHLDFLFMGESYGETTYVLVLKDELTHYCE</sequence>
<proteinExistence type="predicted"/>
<dbReference type="EMBL" id="DAKRPA010000053">
    <property type="protein sequence ID" value="DBA01089.1"/>
    <property type="molecule type" value="Genomic_DNA"/>
</dbReference>
<dbReference type="PANTHER" id="PTHR37984:SF5">
    <property type="entry name" value="PROTEIN NYNRIN-LIKE"/>
    <property type="match status" value="1"/>
</dbReference>
<name>A0AAV2Z4U8_9STRA</name>
<dbReference type="Proteomes" id="UP001146120">
    <property type="component" value="Unassembled WGS sequence"/>
</dbReference>
<comment type="caution">
    <text evidence="2">The sequence shown here is derived from an EMBL/GenBank/DDBJ whole genome shotgun (WGS) entry which is preliminary data.</text>
</comment>
<dbReference type="AlphaFoldDB" id="A0AAV2Z4U8"/>
<dbReference type="PANTHER" id="PTHR37984">
    <property type="entry name" value="PROTEIN CBG26694"/>
    <property type="match status" value="1"/>
</dbReference>
<feature type="domain" description="Integrase zinc-binding" evidence="1">
    <location>
        <begin position="127"/>
        <end position="182"/>
    </location>
</feature>
<accession>A0AAV2Z4U8</accession>